<evidence type="ECO:0000259" key="6">
    <source>
        <dbReference type="PROSITE" id="PS51918"/>
    </source>
</evidence>
<feature type="domain" description="Radical SAM core" evidence="6">
    <location>
        <begin position="132"/>
        <end position="371"/>
    </location>
</feature>
<keyword evidence="3" id="KW-0479">Metal-binding</keyword>
<dbReference type="eggNOG" id="COG2516">
    <property type="taxonomic scope" value="Bacteria"/>
</dbReference>
<keyword evidence="5" id="KW-0411">Iron-sulfur</keyword>
<dbReference type="SUPFAM" id="SSF102114">
    <property type="entry name" value="Radical SAM enzymes"/>
    <property type="match status" value="1"/>
</dbReference>
<evidence type="ECO:0000256" key="3">
    <source>
        <dbReference type="ARBA" id="ARBA00022723"/>
    </source>
</evidence>
<protein>
    <submittedName>
        <fullName evidence="7">Radical SAM domain protein</fullName>
    </submittedName>
</protein>
<dbReference type="InterPro" id="IPR058240">
    <property type="entry name" value="rSAM_sf"/>
</dbReference>
<dbReference type="NCBIfam" id="NF045502">
    <property type="entry name" value="variant_rSAM"/>
    <property type="match status" value="1"/>
</dbReference>
<evidence type="ECO:0000256" key="5">
    <source>
        <dbReference type="ARBA" id="ARBA00023014"/>
    </source>
</evidence>
<evidence type="ECO:0000256" key="2">
    <source>
        <dbReference type="ARBA" id="ARBA00022691"/>
    </source>
</evidence>
<comment type="cofactor">
    <cofactor evidence="1">
        <name>[4Fe-4S] cluster</name>
        <dbReference type="ChEBI" id="CHEBI:49883"/>
    </cofactor>
</comment>
<reference evidence="8" key="1">
    <citation type="journal article" date="2011" name="J. Bacteriol.">
        <title>Genome sequences of eight morphologically diverse alphaproteobacteria.</title>
        <authorList>
            <consortium name="US DOE Joint Genome Institute"/>
            <person name="Brown P.J."/>
            <person name="Kysela D.T."/>
            <person name="Buechlein A."/>
            <person name="Hemmerich C."/>
            <person name="Brun Y.V."/>
        </authorList>
    </citation>
    <scope>NUCLEOTIDE SEQUENCE [LARGE SCALE GENOMIC DNA]</scope>
    <source>
        <strain evidence="8">ATCC 17100 / ATH 3.1.1 / DSM 162 / LMG 4299</strain>
    </source>
</reference>
<name>E3I4R0_RHOVT</name>
<keyword evidence="4" id="KW-0408">Iron</keyword>
<dbReference type="Gene3D" id="3.20.20.70">
    <property type="entry name" value="Aldolase class I"/>
    <property type="match status" value="1"/>
</dbReference>
<dbReference type="Proteomes" id="UP000001399">
    <property type="component" value="Chromosome"/>
</dbReference>
<dbReference type="RefSeq" id="WP_013421090.1">
    <property type="nucleotide sequence ID" value="NC_014664.1"/>
</dbReference>
<sequence>MTTEKRSPLPKSKLWEELRLKAELGIHGVAITKQALDFVRPAELAQEQVHNLFEMDFFVHDFELPSGYDLPGGISVPFRWNPNSANIIDLDGSRTIITNKGHEVAEVRFHKRPGFYGLKTSDGQDMATIGALYRHRALFFAYSNECSYKDRGEDCAFCNINHTKDVYGEKKGIFWKTPRQIGEVAAAAFAENAVDHLTVSGGIIPERRELEYYLDVAEAIQEHTGLQDFNGTAVVAAPLDLRQIDRFHEAGYRTTAMNIELWDKGFYETICPGKARTSGGWDHWLHALKYAVGVFGHGRVRSNMVAGIEPKKKTLEGLEHLAAAGVVGTFSVWCPNPGSELEGHRSPVPEWYIDLAAKTTAIWKKNGFTFQQVSDCNASNDSLQHDIWRIEDDLLPSLQESSLELA</sequence>
<dbReference type="STRING" id="648757.Rvan_3554"/>
<evidence type="ECO:0000256" key="1">
    <source>
        <dbReference type="ARBA" id="ARBA00001966"/>
    </source>
</evidence>
<dbReference type="GO" id="GO:0003824">
    <property type="term" value="F:catalytic activity"/>
    <property type="evidence" value="ECO:0007669"/>
    <property type="project" value="InterPro"/>
</dbReference>
<dbReference type="EMBL" id="CP002292">
    <property type="protein sequence ID" value="ADP72732.1"/>
    <property type="molecule type" value="Genomic_DNA"/>
</dbReference>
<dbReference type="KEGG" id="rva:Rvan_3554"/>
<evidence type="ECO:0000256" key="4">
    <source>
        <dbReference type="ARBA" id="ARBA00023004"/>
    </source>
</evidence>
<dbReference type="OrthoDB" id="9147217at2"/>
<proteinExistence type="predicted"/>
<keyword evidence="8" id="KW-1185">Reference proteome</keyword>
<accession>E3I4R0</accession>
<dbReference type="InterPro" id="IPR013785">
    <property type="entry name" value="Aldolase_TIM"/>
</dbReference>
<dbReference type="HOGENOM" id="CLU_054532_0_0_5"/>
<gene>
    <name evidence="7" type="ordered locus">Rvan_3554</name>
</gene>
<evidence type="ECO:0000313" key="7">
    <source>
        <dbReference type="EMBL" id="ADP72732.1"/>
    </source>
</evidence>
<dbReference type="GO" id="GO:0051536">
    <property type="term" value="F:iron-sulfur cluster binding"/>
    <property type="evidence" value="ECO:0007669"/>
    <property type="project" value="UniProtKB-KW"/>
</dbReference>
<evidence type="ECO:0000313" key="8">
    <source>
        <dbReference type="Proteomes" id="UP000001399"/>
    </source>
</evidence>
<dbReference type="PROSITE" id="PS51918">
    <property type="entry name" value="RADICAL_SAM"/>
    <property type="match status" value="1"/>
</dbReference>
<organism evidence="7 8">
    <name type="scientific">Rhodomicrobium vannielii (strain ATCC 17100 / DSM 162 / LMG 4299 / NCIMB 10020 / ATH 3.1.1)</name>
    <dbReference type="NCBI Taxonomy" id="648757"/>
    <lineage>
        <taxon>Bacteria</taxon>
        <taxon>Pseudomonadati</taxon>
        <taxon>Pseudomonadota</taxon>
        <taxon>Alphaproteobacteria</taxon>
        <taxon>Hyphomicrobiales</taxon>
        <taxon>Hyphomicrobiaceae</taxon>
        <taxon>Rhodomicrobium</taxon>
    </lineage>
</organism>
<keyword evidence="2" id="KW-0949">S-adenosyl-L-methionine</keyword>
<dbReference type="SFLD" id="SFLDS00029">
    <property type="entry name" value="Radical_SAM"/>
    <property type="match status" value="1"/>
</dbReference>
<dbReference type="AlphaFoldDB" id="E3I4R0"/>
<dbReference type="InterPro" id="IPR007197">
    <property type="entry name" value="rSAM"/>
</dbReference>
<dbReference type="GO" id="GO:0046872">
    <property type="term" value="F:metal ion binding"/>
    <property type="evidence" value="ECO:0007669"/>
    <property type="project" value="UniProtKB-KW"/>
</dbReference>